<proteinExistence type="inferred from homology"/>
<dbReference type="InterPro" id="IPR051450">
    <property type="entry name" value="Gfo/Idh/MocA_Oxidoreductases"/>
</dbReference>
<dbReference type="Proteomes" id="UP001524473">
    <property type="component" value="Unassembled WGS sequence"/>
</dbReference>
<dbReference type="PANTHER" id="PTHR43377:SF2">
    <property type="entry name" value="BINDING ROSSMANN FOLD OXIDOREDUCTASE, PUTATIVE (AFU_ORTHOLOGUE AFUA_4G00560)-RELATED"/>
    <property type="match status" value="1"/>
</dbReference>
<protein>
    <submittedName>
        <fullName evidence="4">Gfo/Idh/MocA family oxidoreductase</fullName>
    </submittedName>
</protein>
<keyword evidence="5" id="KW-1185">Reference proteome</keyword>
<evidence type="ECO:0000313" key="5">
    <source>
        <dbReference type="Proteomes" id="UP001524473"/>
    </source>
</evidence>
<comment type="similarity">
    <text evidence="1">Belongs to the Gfo/Idh/MocA family.</text>
</comment>
<dbReference type="InterPro" id="IPR004104">
    <property type="entry name" value="Gfo/Idh/MocA-like_OxRdtase_C"/>
</dbReference>
<comment type="caution">
    <text evidence="4">The sequence shown here is derived from an EMBL/GenBank/DDBJ whole genome shotgun (WGS) entry which is preliminary data.</text>
</comment>
<dbReference type="Pfam" id="PF01408">
    <property type="entry name" value="GFO_IDH_MocA"/>
    <property type="match status" value="1"/>
</dbReference>
<sequence>MKAPITFAICGFGDRGSTYASMEKLFPEKMKVVAVADLNPDKVNKAKELYQIPEENCYLSGEEMLAQEKLADVMVVSTMDRQHVDHAIPALKKGYHILLEKPISPELSKCKEILEVAEQCPGKIIVCHVLRYTAFYNKLKELVSSGRIGDVVTVCSNENVGYWHQAHSFVRGNWRNSEETSPMILQKSCHDMDILTWIIGKKCKSVSSVGGIQLFKRECAPEGATAYCLGGCKAKDNCVFDAEKIYITSPKTGCARGNSWISSILSVENTVESTYEALKSGPYGRCVYQCDNNVVDHQQTNLLMEDGSTISFTMCAFTENCYRYFKAMGTKGEIEADMRSNLIRVREFGKEEEVIDIGTLSTDLKGHGGGDSGIVSDFLDMLLNDTEATERTTTLPHSMESHFIALAAEESRLHGGKSVDLEKFKQSYR</sequence>
<evidence type="ECO:0000259" key="3">
    <source>
        <dbReference type="Pfam" id="PF02894"/>
    </source>
</evidence>
<accession>A0ABT1RVJ2</accession>
<dbReference type="SUPFAM" id="SSF51735">
    <property type="entry name" value="NAD(P)-binding Rossmann-fold domains"/>
    <property type="match status" value="1"/>
</dbReference>
<evidence type="ECO:0000259" key="2">
    <source>
        <dbReference type="Pfam" id="PF01408"/>
    </source>
</evidence>
<dbReference type="InterPro" id="IPR036291">
    <property type="entry name" value="NAD(P)-bd_dom_sf"/>
</dbReference>
<dbReference type="Gene3D" id="3.30.360.10">
    <property type="entry name" value="Dihydrodipicolinate Reductase, domain 2"/>
    <property type="match status" value="1"/>
</dbReference>
<dbReference type="PANTHER" id="PTHR43377">
    <property type="entry name" value="BILIVERDIN REDUCTASE A"/>
    <property type="match status" value="1"/>
</dbReference>
<dbReference type="EMBL" id="JANFZH010000002">
    <property type="protein sequence ID" value="MCQ4838633.1"/>
    <property type="molecule type" value="Genomic_DNA"/>
</dbReference>
<evidence type="ECO:0000313" key="4">
    <source>
        <dbReference type="EMBL" id="MCQ4838633.1"/>
    </source>
</evidence>
<name>A0ABT1RVJ2_9FIRM</name>
<dbReference type="GeneID" id="90532952"/>
<feature type="domain" description="Gfo/Idh/MocA-like oxidoreductase C-terminal" evidence="3">
    <location>
        <begin position="140"/>
        <end position="218"/>
    </location>
</feature>
<feature type="domain" description="Gfo/Idh/MocA-like oxidoreductase N-terminal" evidence="2">
    <location>
        <begin position="6"/>
        <end position="121"/>
    </location>
</feature>
<reference evidence="4 5" key="1">
    <citation type="submission" date="2022-06" db="EMBL/GenBank/DDBJ databases">
        <title>Isolation of gut microbiota from human fecal samples.</title>
        <authorList>
            <person name="Pamer E.G."/>
            <person name="Barat B."/>
            <person name="Waligurski E."/>
            <person name="Medina S."/>
            <person name="Paddock L."/>
            <person name="Mostad J."/>
        </authorList>
    </citation>
    <scope>NUCLEOTIDE SEQUENCE [LARGE SCALE GENOMIC DNA]</scope>
    <source>
        <strain evidence="4 5">DFI.9.73</strain>
    </source>
</reference>
<dbReference type="Gene3D" id="3.40.50.720">
    <property type="entry name" value="NAD(P)-binding Rossmann-like Domain"/>
    <property type="match status" value="1"/>
</dbReference>
<dbReference type="InterPro" id="IPR000683">
    <property type="entry name" value="Gfo/Idh/MocA-like_OxRdtase_N"/>
</dbReference>
<dbReference type="Pfam" id="PF02894">
    <property type="entry name" value="GFO_IDH_MocA_C"/>
    <property type="match status" value="1"/>
</dbReference>
<organism evidence="4 5">
    <name type="scientific">Neglectibacter timonensis</name>
    <dbReference type="NCBI Taxonomy" id="1776382"/>
    <lineage>
        <taxon>Bacteria</taxon>
        <taxon>Bacillati</taxon>
        <taxon>Bacillota</taxon>
        <taxon>Clostridia</taxon>
        <taxon>Eubacteriales</taxon>
        <taxon>Oscillospiraceae</taxon>
        <taxon>Neglectibacter</taxon>
    </lineage>
</organism>
<evidence type="ECO:0000256" key="1">
    <source>
        <dbReference type="ARBA" id="ARBA00010928"/>
    </source>
</evidence>
<dbReference type="RefSeq" id="WP_066865470.1">
    <property type="nucleotide sequence ID" value="NZ_CABKVV010000014.1"/>
</dbReference>
<dbReference type="SUPFAM" id="SSF55347">
    <property type="entry name" value="Glyceraldehyde-3-phosphate dehydrogenase-like, C-terminal domain"/>
    <property type="match status" value="1"/>
</dbReference>
<gene>
    <name evidence="4" type="ORF">NE695_01740</name>
</gene>